<keyword evidence="5 7" id="KW-0378">Hydrolase</keyword>
<keyword evidence="10" id="KW-1185">Reference proteome</keyword>
<comment type="similarity">
    <text evidence="2 7">Belongs to the peptidase S26 family.</text>
</comment>
<evidence type="ECO:0000256" key="2">
    <source>
        <dbReference type="ARBA" id="ARBA00009370"/>
    </source>
</evidence>
<feature type="domain" description="Peptidase S26" evidence="8">
    <location>
        <begin position="16"/>
        <end position="240"/>
    </location>
</feature>
<comment type="catalytic activity">
    <reaction evidence="1 7">
        <text>Cleavage of hydrophobic, N-terminal signal or leader sequences from secreted and periplasmic proteins.</text>
        <dbReference type="EC" id="3.4.21.89"/>
    </reaction>
</comment>
<evidence type="ECO:0000256" key="4">
    <source>
        <dbReference type="ARBA" id="ARBA00019232"/>
    </source>
</evidence>
<feature type="active site" evidence="6">
    <location>
        <position position="107"/>
    </location>
</feature>
<dbReference type="CDD" id="cd06530">
    <property type="entry name" value="S26_SPase_I"/>
    <property type="match status" value="1"/>
</dbReference>
<keyword evidence="7" id="KW-1133">Transmembrane helix</keyword>
<dbReference type="Gene3D" id="2.10.109.10">
    <property type="entry name" value="Umud Fragment, subunit A"/>
    <property type="match status" value="1"/>
</dbReference>
<dbReference type="GO" id="GO:0004252">
    <property type="term" value="F:serine-type endopeptidase activity"/>
    <property type="evidence" value="ECO:0007669"/>
    <property type="project" value="InterPro"/>
</dbReference>
<comment type="subcellular location">
    <subcellularLocation>
        <location evidence="7">Membrane</location>
        <topology evidence="7">Single-pass type II membrane protein</topology>
    </subcellularLocation>
</comment>
<accession>A0A0K8MDR4</accession>
<dbReference type="STRING" id="1629334.Cva_01335"/>
<reference evidence="9 10" key="1">
    <citation type="submission" date="2015-03" db="EMBL/GenBank/DDBJ databases">
        <title>Caedibacter varicaedens, whole genome shotgun sequence.</title>
        <authorList>
            <person name="Suzuki H."/>
            <person name="Dapper A.L."/>
            <person name="Gibson A.K."/>
            <person name="Jackson C."/>
            <person name="Lee H."/>
            <person name="Pejaver V.R."/>
            <person name="Doak T."/>
            <person name="Lynch M."/>
        </authorList>
    </citation>
    <scope>NUCLEOTIDE SEQUENCE [LARGE SCALE GENOMIC DNA]</scope>
</reference>
<evidence type="ECO:0000256" key="1">
    <source>
        <dbReference type="ARBA" id="ARBA00000677"/>
    </source>
</evidence>
<evidence type="ECO:0000256" key="6">
    <source>
        <dbReference type="PIRSR" id="PIRSR600223-1"/>
    </source>
</evidence>
<keyword evidence="7" id="KW-0472">Membrane</keyword>
<dbReference type="Proteomes" id="UP000036771">
    <property type="component" value="Unassembled WGS sequence"/>
</dbReference>
<dbReference type="OrthoDB" id="9815782at2"/>
<evidence type="ECO:0000256" key="3">
    <source>
        <dbReference type="ARBA" id="ARBA00013208"/>
    </source>
</evidence>
<keyword evidence="7" id="KW-0645">Protease</keyword>
<dbReference type="InterPro" id="IPR000223">
    <property type="entry name" value="Pept_S26A_signal_pept_1"/>
</dbReference>
<protein>
    <recommendedName>
        <fullName evidence="4 7">Signal peptidase I</fullName>
        <ecNumber evidence="3 7">3.4.21.89</ecNumber>
    </recommendedName>
</protein>
<evidence type="ECO:0000313" key="10">
    <source>
        <dbReference type="Proteomes" id="UP000036771"/>
    </source>
</evidence>
<comment type="caution">
    <text evidence="9">The sequence shown here is derived from an EMBL/GenBank/DDBJ whole genome shotgun (WGS) entry which is preliminary data.</text>
</comment>
<evidence type="ECO:0000256" key="7">
    <source>
        <dbReference type="RuleBase" id="RU362042"/>
    </source>
</evidence>
<dbReference type="Pfam" id="PF10502">
    <property type="entry name" value="Peptidase_S26"/>
    <property type="match status" value="1"/>
</dbReference>
<evidence type="ECO:0000313" key="9">
    <source>
        <dbReference type="EMBL" id="GAO98671.1"/>
    </source>
</evidence>
<dbReference type="InterPro" id="IPR019758">
    <property type="entry name" value="Pept_S26A_signal_pept_1_CS"/>
</dbReference>
<dbReference type="GO" id="GO:0006465">
    <property type="term" value="P:signal peptide processing"/>
    <property type="evidence" value="ECO:0007669"/>
    <property type="project" value="InterPro"/>
</dbReference>
<dbReference type="PANTHER" id="PTHR43390">
    <property type="entry name" value="SIGNAL PEPTIDASE I"/>
    <property type="match status" value="1"/>
</dbReference>
<dbReference type="PRINTS" id="PR00727">
    <property type="entry name" value="LEADERPTASE"/>
</dbReference>
<dbReference type="PANTHER" id="PTHR43390:SF1">
    <property type="entry name" value="CHLOROPLAST PROCESSING PEPTIDASE"/>
    <property type="match status" value="1"/>
</dbReference>
<keyword evidence="7" id="KW-0812">Transmembrane</keyword>
<sequence>MFGKEKAQKQPETLGEFIRSILIAILFAMGIQTVAYQTFNIPSGSMKPNLLIGDFIFVSKFAYGYTHYSIPFSPPLFEGRLFGSEPKRGEVVVFRAPHKTNSEDWIKRCIGLPGDKIQMRGGVLFINDQECPLEKLDGDFLDTLYIKYNGDGTEERILDKNGPSIERYMQTLPNGVKHIIIKEKPFGLARLDNTPELVVPAGHYFMMGDNRDGSDDSRNQQALGFVPYENLIGRAELIFFSTEARWWEFWNWLTGIRFNRLLNVIR</sequence>
<name>A0A0K8MDR4_9PROT</name>
<feature type="transmembrane region" description="Helical" evidence="7">
    <location>
        <begin position="21"/>
        <end position="39"/>
    </location>
</feature>
<organism evidence="9 10">
    <name type="scientific">Caedimonas varicaedens</name>
    <dbReference type="NCBI Taxonomy" id="1629334"/>
    <lineage>
        <taxon>Bacteria</taxon>
        <taxon>Pseudomonadati</taxon>
        <taxon>Pseudomonadota</taxon>
        <taxon>Alphaproteobacteria</taxon>
        <taxon>Holosporales</taxon>
        <taxon>Caedimonadaceae</taxon>
        <taxon>Caedimonas</taxon>
    </lineage>
</organism>
<dbReference type="AlphaFoldDB" id="A0A0K8MDR4"/>
<dbReference type="NCBIfam" id="TIGR02227">
    <property type="entry name" value="sigpep_I_bact"/>
    <property type="match status" value="1"/>
</dbReference>
<gene>
    <name evidence="9" type="primary">lepB</name>
    <name evidence="9" type="ORF">Cva_01335</name>
</gene>
<evidence type="ECO:0000256" key="5">
    <source>
        <dbReference type="ARBA" id="ARBA00022801"/>
    </source>
</evidence>
<proteinExistence type="inferred from homology"/>
<dbReference type="SUPFAM" id="SSF51306">
    <property type="entry name" value="LexA/Signal peptidase"/>
    <property type="match status" value="1"/>
</dbReference>
<evidence type="ECO:0000259" key="8">
    <source>
        <dbReference type="Pfam" id="PF10502"/>
    </source>
</evidence>
<feature type="active site" evidence="6">
    <location>
        <position position="45"/>
    </location>
</feature>
<dbReference type="EC" id="3.4.21.89" evidence="3 7"/>
<dbReference type="InterPro" id="IPR019533">
    <property type="entry name" value="Peptidase_S26"/>
</dbReference>
<dbReference type="EMBL" id="BBVC01000077">
    <property type="protein sequence ID" value="GAO98671.1"/>
    <property type="molecule type" value="Genomic_DNA"/>
</dbReference>
<dbReference type="PROSITE" id="PS00761">
    <property type="entry name" value="SPASE_I_3"/>
    <property type="match status" value="1"/>
</dbReference>
<dbReference type="GO" id="GO:0016020">
    <property type="term" value="C:membrane"/>
    <property type="evidence" value="ECO:0007669"/>
    <property type="project" value="UniProtKB-SubCell"/>
</dbReference>
<dbReference type="GO" id="GO:0009003">
    <property type="term" value="F:signal peptidase activity"/>
    <property type="evidence" value="ECO:0007669"/>
    <property type="project" value="UniProtKB-EC"/>
</dbReference>
<dbReference type="InterPro" id="IPR036286">
    <property type="entry name" value="LexA/Signal_pep-like_sf"/>
</dbReference>